<dbReference type="STRING" id="536979.SAMN04488055_2145"/>
<keyword evidence="1" id="KW-0808">Transferase</keyword>
<accession>A0A1N6FCM1</accession>
<organism evidence="3 4">
    <name type="scientific">Chitinophaga niabensis</name>
    <dbReference type="NCBI Taxonomy" id="536979"/>
    <lineage>
        <taxon>Bacteria</taxon>
        <taxon>Pseudomonadati</taxon>
        <taxon>Bacteroidota</taxon>
        <taxon>Chitinophagia</taxon>
        <taxon>Chitinophagales</taxon>
        <taxon>Chitinophagaceae</taxon>
        <taxon>Chitinophaga</taxon>
    </lineage>
</organism>
<dbReference type="AlphaFoldDB" id="A0A1N6FCM1"/>
<dbReference type="SUPFAM" id="SSF109854">
    <property type="entry name" value="DinB/YfiT-like putative metalloenzymes"/>
    <property type="match status" value="1"/>
</dbReference>
<evidence type="ECO:0000259" key="2">
    <source>
        <dbReference type="PROSITE" id="PS51186"/>
    </source>
</evidence>
<dbReference type="InterPro" id="IPR034660">
    <property type="entry name" value="DinB/YfiT-like"/>
</dbReference>
<dbReference type="CDD" id="cd04301">
    <property type="entry name" value="NAT_SF"/>
    <property type="match status" value="1"/>
</dbReference>
<protein>
    <submittedName>
        <fullName evidence="3">DinB superfamily protein</fullName>
    </submittedName>
</protein>
<dbReference type="Gene3D" id="3.40.630.30">
    <property type="match status" value="1"/>
</dbReference>
<dbReference type="SUPFAM" id="SSF55729">
    <property type="entry name" value="Acyl-CoA N-acyltransferases (Nat)"/>
    <property type="match status" value="1"/>
</dbReference>
<dbReference type="Proteomes" id="UP000185003">
    <property type="component" value="Unassembled WGS sequence"/>
</dbReference>
<dbReference type="InterPro" id="IPR050769">
    <property type="entry name" value="NAT_camello-type"/>
</dbReference>
<dbReference type="GO" id="GO:0008080">
    <property type="term" value="F:N-acetyltransferase activity"/>
    <property type="evidence" value="ECO:0007669"/>
    <property type="project" value="InterPro"/>
</dbReference>
<dbReference type="Pfam" id="PF12867">
    <property type="entry name" value="DinB_2"/>
    <property type="match status" value="1"/>
</dbReference>
<dbReference type="EMBL" id="FSRA01000001">
    <property type="protein sequence ID" value="SIN92974.1"/>
    <property type="molecule type" value="Genomic_DNA"/>
</dbReference>
<dbReference type="Gene3D" id="1.20.120.450">
    <property type="entry name" value="dinb family like domain"/>
    <property type="match status" value="1"/>
</dbReference>
<dbReference type="Pfam" id="PF00583">
    <property type="entry name" value="Acetyltransf_1"/>
    <property type="match status" value="1"/>
</dbReference>
<name>A0A1N6FCM1_9BACT</name>
<dbReference type="PANTHER" id="PTHR13947">
    <property type="entry name" value="GNAT FAMILY N-ACETYLTRANSFERASE"/>
    <property type="match status" value="1"/>
</dbReference>
<dbReference type="PANTHER" id="PTHR13947:SF37">
    <property type="entry name" value="LD18367P"/>
    <property type="match status" value="1"/>
</dbReference>
<evidence type="ECO:0000313" key="4">
    <source>
        <dbReference type="Proteomes" id="UP000185003"/>
    </source>
</evidence>
<dbReference type="OrthoDB" id="1431064at2"/>
<dbReference type="PROSITE" id="PS51186">
    <property type="entry name" value="GNAT"/>
    <property type="match status" value="1"/>
</dbReference>
<dbReference type="InterPro" id="IPR016181">
    <property type="entry name" value="Acyl_CoA_acyltransferase"/>
</dbReference>
<proteinExistence type="predicted"/>
<dbReference type="InterPro" id="IPR000182">
    <property type="entry name" value="GNAT_dom"/>
</dbReference>
<sequence>MNEANDIRILSWHPALQKDFEQLNSAWIKKDYTLEPIDIAVLGNPQEYIINHGGDIIFVAVDDQIAGTVAYKQLDEGTVEMTKMAVDESFQGRKLGWLLGCTLLLRAAEAGFSRMVLYSNTKQAAAINMYRKLGFEEVELEKGGYERCNIKMAITLEKPPLGDLSKALWEVVEATTEKLLRFSEEEAGEKKLPSKWSKKEILGHLIDSALNNYTRFVRAQHAEYVELPAYNQNFWVEVRAYQRTDWKEIIDIWRIQNLHIVRILPLIPARALQHICVIGPNAPVSLQYIAEDYLRHLNHHLAQIFPVHANY</sequence>
<gene>
    <name evidence="3" type="ORF">SAMN04488055_2145</name>
</gene>
<reference evidence="4" key="1">
    <citation type="submission" date="2016-11" db="EMBL/GenBank/DDBJ databases">
        <authorList>
            <person name="Varghese N."/>
            <person name="Submissions S."/>
        </authorList>
    </citation>
    <scope>NUCLEOTIDE SEQUENCE [LARGE SCALE GENOMIC DNA]</scope>
    <source>
        <strain evidence="4">DSM 24787</strain>
    </source>
</reference>
<evidence type="ECO:0000256" key="1">
    <source>
        <dbReference type="ARBA" id="ARBA00022679"/>
    </source>
</evidence>
<feature type="domain" description="N-acetyltransferase" evidence="2">
    <location>
        <begin position="1"/>
        <end position="157"/>
    </location>
</feature>
<keyword evidence="4" id="KW-1185">Reference proteome</keyword>
<dbReference type="RefSeq" id="WP_074239229.1">
    <property type="nucleotide sequence ID" value="NZ_FSRA01000001.1"/>
</dbReference>
<dbReference type="InterPro" id="IPR024775">
    <property type="entry name" value="DinB-like"/>
</dbReference>
<evidence type="ECO:0000313" key="3">
    <source>
        <dbReference type="EMBL" id="SIN92974.1"/>
    </source>
</evidence>